<dbReference type="EMBL" id="FLUP01000001">
    <property type="protein sequence ID" value="SBV91518.1"/>
    <property type="molecule type" value="Genomic_DNA"/>
</dbReference>
<protein>
    <recommendedName>
        <fullName evidence="2">Head decoration protein</fullName>
    </recommendedName>
</protein>
<name>A0A212IWC8_9BACT</name>
<dbReference type="Pfam" id="PF02924">
    <property type="entry name" value="HDPD"/>
    <property type="match status" value="1"/>
</dbReference>
<proteinExistence type="predicted"/>
<gene>
    <name evidence="1" type="ORF">KM92DES2_10144</name>
</gene>
<dbReference type="RefSeq" id="WP_296934883.1">
    <property type="nucleotide sequence ID" value="NZ_LT598928.1"/>
</dbReference>
<sequence>MSKVNVTSYDYPRVFSELVLHEFDARYSREVVTVAANVGAMPFGLVLARRSDGSYEPLKENSGTLGDAKAVLITENGLPASTEAQEALILRGYCILNGANAQFDASVTKKADALAALSDRGFIIKEIANVDA</sequence>
<dbReference type="AlphaFoldDB" id="A0A212IWC8"/>
<evidence type="ECO:0008006" key="2">
    <source>
        <dbReference type="Google" id="ProtNLM"/>
    </source>
</evidence>
<reference evidence="1" key="1">
    <citation type="submission" date="2016-04" db="EMBL/GenBank/DDBJ databases">
        <authorList>
            <person name="Evans L.H."/>
            <person name="Alamgir A."/>
            <person name="Owens N."/>
            <person name="Weber N.D."/>
            <person name="Virtaneva K."/>
            <person name="Barbian K."/>
            <person name="Babar A."/>
            <person name="Rosenke K."/>
        </authorList>
    </citation>
    <scope>NUCLEOTIDE SEQUENCE</scope>
    <source>
        <strain evidence="1">92-2</strain>
    </source>
</reference>
<accession>A0A212IWC8</accession>
<dbReference type="InterPro" id="IPR004195">
    <property type="entry name" value="Head_decoration_D"/>
</dbReference>
<organism evidence="1">
    <name type="scientific">uncultured Desulfovibrio sp</name>
    <dbReference type="NCBI Taxonomy" id="167968"/>
    <lineage>
        <taxon>Bacteria</taxon>
        <taxon>Pseudomonadati</taxon>
        <taxon>Thermodesulfobacteriota</taxon>
        <taxon>Desulfovibrionia</taxon>
        <taxon>Desulfovibrionales</taxon>
        <taxon>Desulfovibrionaceae</taxon>
        <taxon>Desulfovibrio</taxon>
        <taxon>environmental samples</taxon>
    </lineage>
</organism>
<evidence type="ECO:0000313" key="1">
    <source>
        <dbReference type="EMBL" id="SBV91518.1"/>
    </source>
</evidence>